<evidence type="ECO:0008006" key="4">
    <source>
        <dbReference type="Google" id="ProtNLM"/>
    </source>
</evidence>
<name>A0A9P4XAS6_9HYPO</name>
<accession>A0A9P4XAS6</accession>
<reference evidence="2 3" key="1">
    <citation type="submission" date="2018-06" db="EMBL/GenBank/DDBJ databases">
        <title>Genome analysis of cellulolytic fungus Trichoderma lentiforme CFAM-422.</title>
        <authorList>
            <person name="Steindorff A.S."/>
            <person name="Formighieri E.F."/>
            <person name="Midorikawa G.E.O."/>
            <person name="Tamietti M.S."/>
            <person name="Ramos E.Z."/>
            <person name="Silva A.S."/>
            <person name="Bon E.P.S."/>
            <person name="Mendes T.D."/>
            <person name="Damaso M.C.T."/>
            <person name="Favaro L.C.L."/>
        </authorList>
    </citation>
    <scope>NUCLEOTIDE SEQUENCE [LARGE SCALE GENOMIC DNA]</scope>
    <source>
        <strain evidence="2 3">CFAM-422</strain>
    </source>
</reference>
<proteinExistence type="predicted"/>
<keyword evidence="3" id="KW-1185">Reference proteome</keyword>
<evidence type="ECO:0000256" key="1">
    <source>
        <dbReference type="SAM" id="Phobius"/>
    </source>
</evidence>
<keyword evidence="1" id="KW-0812">Transmembrane</keyword>
<feature type="transmembrane region" description="Helical" evidence="1">
    <location>
        <begin position="10"/>
        <end position="28"/>
    </location>
</feature>
<dbReference type="Proteomes" id="UP000801864">
    <property type="component" value="Unassembled WGS sequence"/>
</dbReference>
<dbReference type="EMBL" id="QLNT01000016">
    <property type="protein sequence ID" value="KAF3066927.1"/>
    <property type="molecule type" value="Genomic_DNA"/>
</dbReference>
<gene>
    <name evidence="2" type="ORF">CFAM422_008896</name>
</gene>
<feature type="transmembrane region" description="Helical" evidence="1">
    <location>
        <begin position="88"/>
        <end position="111"/>
    </location>
</feature>
<keyword evidence="1" id="KW-1133">Transmembrane helix</keyword>
<evidence type="ECO:0000313" key="3">
    <source>
        <dbReference type="Proteomes" id="UP000801864"/>
    </source>
</evidence>
<feature type="transmembrane region" description="Helical" evidence="1">
    <location>
        <begin position="131"/>
        <end position="154"/>
    </location>
</feature>
<dbReference type="AlphaFoldDB" id="A0A9P4XAS6"/>
<evidence type="ECO:0000313" key="2">
    <source>
        <dbReference type="EMBL" id="KAF3066927.1"/>
    </source>
</evidence>
<protein>
    <recommendedName>
        <fullName evidence="4">Transmembrane protein</fullName>
    </recommendedName>
</protein>
<keyword evidence="1" id="KW-0472">Membrane</keyword>
<organism evidence="2 3">
    <name type="scientific">Trichoderma lentiforme</name>
    <dbReference type="NCBI Taxonomy" id="1567552"/>
    <lineage>
        <taxon>Eukaryota</taxon>
        <taxon>Fungi</taxon>
        <taxon>Dikarya</taxon>
        <taxon>Ascomycota</taxon>
        <taxon>Pezizomycotina</taxon>
        <taxon>Sordariomycetes</taxon>
        <taxon>Hypocreomycetidae</taxon>
        <taxon>Hypocreales</taxon>
        <taxon>Hypocreaceae</taxon>
        <taxon>Trichoderma</taxon>
    </lineage>
</organism>
<comment type="caution">
    <text evidence="2">The sequence shown here is derived from an EMBL/GenBank/DDBJ whole genome shotgun (WGS) entry which is preliminary data.</text>
</comment>
<sequence>MEQSTSKLKLIVKIILAIGYVYFEIWLWGLIRQFNSQHRIEDECYARLAFMAFPITALYNGLGWYFWSKYCRRCGRVVSNVEAEMDLLCANPGLLSARLILVSGLHLRLIWRLNQWRQNFEADGKIKDANICTFVFVSIAVEVLLLTCDVGIVFRDGIARMRASREANRRITISKSAEQESEMTEKYIEKI</sequence>
<feature type="transmembrane region" description="Helical" evidence="1">
    <location>
        <begin position="48"/>
        <end position="67"/>
    </location>
</feature>